<dbReference type="AlphaFoldDB" id="A0A9P4MQ74"/>
<dbReference type="Proteomes" id="UP000799439">
    <property type="component" value="Unassembled WGS sequence"/>
</dbReference>
<evidence type="ECO:0000313" key="1">
    <source>
        <dbReference type="EMBL" id="KAF2155366.1"/>
    </source>
</evidence>
<sequence length="175" mass="19273">MTRSTGSEVNVLDLGHVTTNGRVDTRTLHLLCTSSFDPASQPDVQQRRIIEGNINNVPNNLLPLPDLRTCLVRPLLSNPQIYTNPLPRLRLHGPCTPHANLTTCPDFCRGQIFGPAPMWPLPWRLAGWRDCPRCGMGGEYDRRVVRMVVVKGAGVRVGVGPDRRDPGCDLGCGVM</sequence>
<gene>
    <name evidence="1" type="ORF">K461DRAFT_112219</name>
</gene>
<protein>
    <submittedName>
        <fullName evidence="1">Uncharacterized protein</fullName>
    </submittedName>
</protein>
<dbReference type="EMBL" id="ML996083">
    <property type="protein sequence ID" value="KAF2155366.1"/>
    <property type="molecule type" value="Genomic_DNA"/>
</dbReference>
<reference evidence="1" key="1">
    <citation type="journal article" date="2020" name="Stud. Mycol.">
        <title>101 Dothideomycetes genomes: a test case for predicting lifestyles and emergence of pathogens.</title>
        <authorList>
            <person name="Haridas S."/>
            <person name="Albert R."/>
            <person name="Binder M."/>
            <person name="Bloem J."/>
            <person name="Labutti K."/>
            <person name="Salamov A."/>
            <person name="Andreopoulos B."/>
            <person name="Baker S."/>
            <person name="Barry K."/>
            <person name="Bills G."/>
            <person name="Bluhm B."/>
            <person name="Cannon C."/>
            <person name="Castanera R."/>
            <person name="Culley D."/>
            <person name="Daum C."/>
            <person name="Ezra D."/>
            <person name="Gonzalez J."/>
            <person name="Henrissat B."/>
            <person name="Kuo A."/>
            <person name="Liang C."/>
            <person name="Lipzen A."/>
            <person name="Lutzoni F."/>
            <person name="Magnuson J."/>
            <person name="Mondo S."/>
            <person name="Nolan M."/>
            <person name="Ohm R."/>
            <person name="Pangilinan J."/>
            <person name="Park H.-J."/>
            <person name="Ramirez L."/>
            <person name="Alfaro M."/>
            <person name="Sun H."/>
            <person name="Tritt A."/>
            <person name="Yoshinaga Y."/>
            <person name="Zwiers L.-H."/>
            <person name="Turgeon B."/>
            <person name="Goodwin S."/>
            <person name="Spatafora J."/>
            <person name="Crous P."/>
            <person name="Grigoriev I."/>
        </authorList>
    </citation>
    <scope>NUCLEOTIDE SEQUENCE</scope>
    <source>
        <strain evidence="1">CBS 260.36</strain>
    </source>
</reference>
<name>A0A9P4MQ74_9PEZI</name>
<accession>A0A9P4MQ74</accession>
<evidence type="ECO:0000313" key="2">
    <source>
        <dbReference type="Proteomes" id="UP000799439"/>
    </source>
</evidence>
<organism evidence="1 2">
    <name type="scientific">Myriangium duriaei CBS 260.36</name>
    <dbReference type="NCBI Taxonomy" id="1168546"/>
    <lineage>
        <taxon>Eukaryota</taxon>
        <taxon>Fungi</taxon>
        <taxon>Dikarya</taxon>
        <taxon>Ascomycota</taxon>
        <taxon>Pezizomycotina</taxon>
        <taxon>Dothideomycetes</taxon>
        <taxon>Dothideomycetidae</taxon>
        <taxon>Myriangiales</taxon>
        <taxon>Myriangiaceae</taxon>
        <taxon>Myriangium</taxon>
    </lineage>
</organism>
<keyword evidence="2" id="KW-1185">Reference proteome</keyword>
<comment type="caution">
    <text evidence="1">The sequence shown here is derived from an EMBL/GenBank/DDBJ whole genome shotgun (WGS) entry which is preliminary data.</text>
</comment>
<proteinExistence type="predicted"/>